<dbReference type="InterPro" id="IPR022789">
    <property type="entry name" value="ParD"/>
</dbReference>
<dbReference type="AlphaFoldDB" id="A0A3N1MGA1"/>
<dbReference type="Gene3D" id="6.10.10.120">
    <property type="entry name" value="Antitoxin ParD1-like"/>
    <property type="match status" value="1"/>
</dbReference>
<comment type="similarity">
    <text evidence="1">Belongs to the ParD antitoxin family.</text>
</comment>
<evidence type="ECO:0000256" key="2">
    <source>
        <dbReference type="ARBA" id="ARBA00022649"/>
    </source>
</evidence>
<dbReference type="GO" id="GO:0006355">
    <property type="term" value="P:regulation of DNA-templated transcription"/>
    <property type="evidence" value="ECO:0007669"/>
    <property type="project" value="InterPro"/>
</dbReference>
<dbReference type="PANTHER" id="PTHR36582">
    <property type="entry name" value="ANTITOXIN PARD"/>
    <property type="match status" value="1"/>
</dbReference>
<keyword evidence="4" id="KW-1185">Reference proteome</keyword>
<dbReference type="SUPFAM" id="SSF47598">
    <property type="entry name" value="Ribbon-helix-helix"/>
    <property type="match status" value="1"/>
</dbReference>
<sequence>MAQNTSVVLDDHFLAFVDRQLTAGRYRSASDVIQAGLHLLEDHERKIEAFRAALIEGEESGSAEDFDIERFLQEKRAGQGQ</sequence>
<proteinExistence type="inferred from homology"/>
<evidence type="ECO:0000256" key="1">
    <source>
        <dbReference type="ARBA" id="ARBA00008580"/>
    </source>
</evidence>
<gene>
    <name evidence="3" type="ORF">EDC65_2022</name>
</gene>
<dbReference type="InterPro" id="IPR010985">
    <property type="entry name" value="Ribbon_hlx_hlx"/>
</dbReference>
<protein>
    <submittedName>
        <fullName evidence="3">Antitoxin ParD1/3/4</fullName>
    </submittedName>
</protein>
<dbReference type="InterPro" id="IPR038296">
    <property type="entry name" value="ParD_sf"/>
</dbReference>
<dbReference type="Pfam" id="PF03693">
    <property type="entry name" value="ParD_antitoxin"/>
    <property type="match status" value="1"/>
</dbReference>
<reference evidence="3 4" key="1">
    <citation type="submission" date="2018-11" db="EMBL/GenBank/DDBJ databases">
        <title>Genomic Encyclopedia of Type Strains, Phase IV (KMG-IV): sequencing the most valuable type-strain genomes for metagenomic binning, comparative biology and taxonomic classification.</title>
        <authorList>
            <person name="Goeker M."/>
        </authorList>
    </citation>
    <scope>NUCLEOTIDE SEQUENCE [LARGE SCALE GENOMIC DNA]</scope>
    <source>
        <strain evidence="3 4">DSM 5900</strain>
    </source>
</reference>
<dbReference type="PANTHER" id="PTHR36582:SF2">
    <property type="entry name" value="ANTITOXIN PARD"/>
    <property type="match status" value="1"/>
</dbReference>
<name>A0A3N1MGA1_9PROT</name>
<dbReference type="NCBIfam" id="TIGR02606">
    <property type="entry name" value="antidote_CC2985"/>
    <property type="match status" value="1"/>
</dbReference>
<keyword evidence="2" id="KW-1277">Toxin-antitoxin system</keyword>
<organism evidence="3 4">
    <name type="scientific">Stella humosa</name>
    <dbReference type="NCBI Taxonomy" id="94"/>
    <lineage>
        <taxon>Bacteria</taxon>
        <taxon>Pseudomonadati</taxon>
        <taxon>Pseudomonadota</taxon>
        <taxon>Alphaproteobacteria</taxon>
        <taxon>Rhodospirillales</taxon>
        <taxon>Stellaceae</taxon>
        <taxon>Stella</taxon>
    </lineage>
</organism>
<dbReference type="RefSeq" id="WP_123689528.1">
    <property type="nucleotide sequence ID" value="NZ_AP019700.1"/>
</dbReference>
<dbReference type="OrthoDB" id="9815501at2"/>
<dbReference type="EMBL" id="RJKX01000013">
    <property type="protein sequence ID" value="ROQ00226.1"/>
    <property type="molecule type" value="Genomic_DNA"/>
</dbReference>
<accession>A0A3N1MGA1</accession>
<evidence type="ECO:0000313" key="4">
    <source>
        <dbReference type="Proteomes" id="UP000278222"/>
    </source>
</evidence>
<evidence type="ECO:0000313" key="3">
    <source>
        <dbReference type="EMBL" id="ROQ00226.1"/>
    </source>
</evidence>
<dbReference type="Proteomes" id="UP000278222">
    <property type="component" value="Unassembled WGS sequence"/>
</dbReference>
<comment type="caution">
    <text evidence="3">The sequence shown here is derived from an EMBL/GenBank/DDBJ whole genome shotgun (WGS) entry which is preliminary data.</text>
</comment>